<evidence type="ECO:0000313" key="7">
    <source>
        <dbReference type="EMBL" id="GAA3921852.1"/>
    </source>
</evidence>
<evidence type="ECO:0000256" key="3">
    <source>
        <dbReference type="RuleBase" id="RU362132"/>
    </source>
</evidence>
<proteinExistence type="inferred from homology"/>
<evidence type="ECO:0000256" key="2">
    <source>
        <dbReference type="ARBA" id="ARBA00023052"/>
    </source>
</evidence>
<dbReference type="Pfam" id="PF02776">
    <property type="entry name" value="TPP_enzyme_N"/>
    <property type="match status" value="1"/>
</dbReference>
<feature type="domain" description="Thiamine pyrophosphate enzyme TPP-binding" evidence="5">
    <location>
        <begin position="355"/>
        <end position="499"/>
    </location>
</feature>
<comment type="similarity">
    <text evidence="1 3">Belongs to the TPP enzyme family.</text>
</comment>
<organism evidence="7 8">
    <name type="scientific">Litoribacillus peritrichatus</name>
    <dbReference type="NCBI Taxonomy" id="718191"/>
    <lineage>
        <taxon>Bacteria</taxon>
        <taxon>Pseudomonadati</taxon>
        <taxon>Pseudomonadota</taxon>
        <taxon>Gammaproteobacteria</taxon>
        <taxon>Oceanospirillales</taxon>
        <taxon>Oceanospirillaceae</taxon>
        <taxon>Litoribacillus</taxon>
    </lineage>
</organism>
<dbReference type="PANTHER" id="PTHR18968">
    <property type="entry name" value="THIAMINE PYROPHOSPHATE ENZYMES"/>
    <property type="match status" value="1"/>
</dbReference>
<dbReference type="EMBL" id="BAABBN010000004">
    <property type="protein sequence ID" value="GAA3921852.1"/>
    <property type="molecule type" value="Genomic_DNA"/>
</dbReference>
<comment type="caution">
    <text evidence="7">The sequence shown here is derived from an EMBL/GenBank/DDBJ whole genome shotgun (WGS) entry which is preliminary data.</text>
</comment>
<dbReference type="InterPro" id="IPR029035">
    <property type="entry name" value="DHS-like_NAD/FAD-binding_dom"/>
</dbReference>
<dbReference type="InterPro" id="IPR012000">
    <property type="entry name" value="Thiamin_PyroP_enz_cen_dom"/>
</dbReference>
<dbReference type="InterPro" id="IPR045229">
    <property type="entry name" value="TPP_enz"/>
</dbReference>
<sequence length="515" mass="56193">MNKELDLLAIDIANSGVEYVFGIPGSGVSYYLLDQLEKKGVQFILVHHEASAALMAGGYAKTSGNIGISLSIKGPGLTNMIPGVAACRYENLPVISISECYGKQSPTSQAHKKIDQDDVLRAYVKTRESLVGNEDLLSKCILVAKTEPPGPVHIELADIDTNLFEGENSKPAGCIDEVVEAISRAKQPVLIVGSLATRKVWGNSINELAIPVFSTACAKGIFDETNKYSAGVYTGVGGEKSPEYGLLTQTDLIVSIGLRHSEVLKTQQFKCKSIQLDEVEEKYINGFNFDYLIDSNSYNYNKVIAALKNKNWGEELIAQRQEIVNAYFDTSYFLPASVYSFIESYFKGYARIVLDTGDFCTVGEHVCNVREHHLYLSSGQGRYMGISLPLAIGASLADRSVPTVCYTGDGGIGMYIAELKVAKAMKLPLVVVLLTDGGFSSVKRVTDSNRFTSKGVIPADSSWYGIVNGMGIDSQPVNCLRELGCMLEKWDKEGPIFIEASFDEEAYSLMALEIR</sequence>
<dbReference type="CDD" id="cd00568">
    <property type="entry name" value="TPP_enzymes"/>
    <property type="match status" value="1"/>
</dbReference>
<dbReference type="InterPro" id="IPR029061">
    <property type="entry name" value="THDP-binding"/>
</dbReference>
<dbReference type="SUPFAM" id="SSF52518">
    <property type="entry name" value="Thiamin diphosphate-binding fold (THDP-binding)"/>
    <property type="match status" value="2"/>
</dbReference>
<keyword evidence="2 3" id="KW-0786">Thiamine pyrophosphate</keyword>
<dbReference type="InterPro" id="IPR011766">
    <property type="entry name" value="TPP_enzyme_TPP-bd"/>
</dbReference>
<evidence type="ECO:0000259" key="6">
    <source>
        <dbReference type="Pfam" id="PF02776"/>
    </source>
</evidence>
<name>A0ABP7MIG9_9GAMM</name>
<dbReference type="InterPro" id="IPR012001">
    <property type="entry name" value="Thiamin_PyroP_enz_TPP-bd_dom"/>
</dbReference>
<dbReference type="PANTHER" id="PTHR18968:SF13">
    <property type="entry name" value="ACETOLACTATE SYNTHASE CATALYTIC SUBUNIT, MITOCHONDRIAL"/>
    <property type="match status" value="1"/>
</dbReference>
<dbReference type="Gene3D" id="3.40.50.970">
    <property type="match status" value="2"/>
</dbReference>
<protein>
    <submittedName>
        <fullName evidence="7">Biosynthetic-type acetolactate synthase large subunit</fullName>
    </submittedName>
</protein>
<evidence type="ECO:0000259" key="5">
    <source>
        <dbReference type="Pfam" id="PF02775"/>
    </source>
</evidence>
<evidence type="ECO:0000259" key="4">
    <source>
        <dbReference type="Pfam" id="PF00205"/>
    </source>
</evidence>
<gene>
    <name evidence="7" type="primary">ilvB</name>
    <name evidence="7" type="ORF">GCM10022277_17230</name>
</gene>
<dbReference type="CDD" id="cd07035">
    <property type="entry name" value="TPP_PYR_POX_like"/>
    <property type="match status" value="1"/>
</dbReference>
<feature type="domain" description="Thiamine pyrophosphate enzyme central" evidence="4">
    <location>
        <begin position="175"/>
        <end position="277"/>
    </location>
</feature>
<dbReference type="RefSeq" id="WP_344797519.1">
    <property type="nucleotide sequence ID" value="NZ_BAABBN010000004.1"/>
</dbReference>
<evidence type="ECO:0000313" key="8">
    <source>
        <dbReference type="Proteomes" id="UP001501565"/>
    </source>
</evidence>
<keyword evidence="8" id="KW-1185">Reference proteome</keyword>
<reference evidence="8" key="1">
    <citation type="journal article" date="2019" name="Int. J. Syst. Evol. Microbiol.">
        <title>The Global Catalogue of Microorganisms (GCM) 10K type strain sequencing project: providing services to taxonomists for standard genome sequencing and annotation.</title>
        <authorList>
            <consortium name="The Broad Institute Genomics Platform"/>
            <consortium name="The Broad Institute Genome Sequencing Center for Infectious Disease"/>
            <person name="Wu L."/>
            <person name="Ma J."/>
        </authorList>
    </citation>
    <scope>NUCLEOTIDE SEQUENCE [LARGE SCALE GENOMIC DNA]</scope>
    <source>
        <strain evidence="8">JCM 17551</strain>
    </source>
</reference>
<dbReference type="Pfam" id="PF02775">
    <property type="entry name" value="TPP_enzyme_C"/>
    <property type="match status" value="1"/>
</dbReference>
<dbReference type="Proteomes" id="UP001501565">
    <property type="component" value="Unassembled WGS sequence"/>
</dbReference>
<evidence type="ECO:0000256" key="1">
    <source>
        <dbReference type="ARBA" id="ARBA00007812"/>
    </source>
</evidence>
<feature type="domain" description="Thiamine pyrophosphate enzyme N-terminal TPP-binding" evidence="6">
    <location>
        <begin position="12"/>
        <end position="107"/>
    </location>
</feature>
<accession>A0ABP7MIG9</accession>
<dbReference type="Gene3D" id="3.40.50.1220">
    <property type="entry name" value="TPP-binding domain"/>
    <property type="match status" value="1"/>
</dbReference>
<dbReference type="Pfam" id="PF00205">
    <property type="entry name" value="TPP_enzyme_M"/>
    <property type="match status" value="1"/>
</dbReference>
<dbReference type="SUPFAM" id="SSF52467">
    <property type="entry name" value="DHS-like NAD/FAD-binding domain"/>
    <property type="match status" value="1"/>
</dbReference>